<reference evidence="2 3" key="1">
    <citation type="journal article" date="2018" name="Front. Microbiol.">
        <title>Genome-Wide Analysis of Corynespora cassiicola Leaf Fall Disease Putative Effectors.</title>
        <authorList>
            <person name="Lopez D."/>
            <person name="Ribeiro S."/>
            <person name="Label P."/>
            <person name="Fumanal B."/>
            <person name="Venisse J.S."/>
            <person name="Kohler A."/>
            <person name="de Oliveira R.R."/>
            <person name="Labutti K."/>
            <person name="Lipzen A."/>
            <person name="Lail K."/>
            <person name="Bauer D."/>
            <person name="Ohm R.A."/>
            <person name="Barry K.W."/>
            <person name="Spatafora J."/>
            <person name="Grigoriev I.V."/>
            <person name="Martin F.M."/>
            <person name="Pujade-Renaud V."/>
        </authorList>
    </citation>
    <scope>NUCLEOTIDE SEQUENCE [LARGE SCALE GENOMIC DNA]</scope>
    <source>
        <strain evidence="2 3">Philippines</strain>
    </source>
</reference>
<evidence type="ECO:0000313" key="3">
    <source>
        <dbReference type="Proteomes" id="UP000240883"/>
    </source>
</evidence>
<dbReference type="Proteomes" id="UP000240883">
    <property type="component" value="Unassembled WGS sequence"/>
</dbReference>
<dbReference type="EMBL" id="KZ678157">
    <property type="protein sequence ID" value="PSN59365.1"/>
    <property type="molecule type" value="Genomic_DNA"/>
</dbReference>
<proteinExistence type="predicted"/>
<evidence type="ECO:0008006" key="4">
    <source>
        <dbReference type="Google" id="ProtNLM"/>
    </source>
</evidence>
<keyword evidence="3" id="KW-1185">Reference proteome</keyword>
<name>A0A2T2N1N7_CORCC</name>
<gene>
    <name evidence="2" type="ORF">BS50DRAFT_259283</name>
</gene>
<protein>
    <recommendedName>
        <fullName evidence="4">Aflatoxin regulatory protein domain-containing protein</fullName>
    </recommendedName>
</protein>
<evidence type="ECO:0000256" key="1">
    <source>
        <dbReference type="SAM" id="MobiDB-lite"/>
    </source>
</evidence>
<accession>A0A2T2N1N7</accession>
<evidence type="ECO:0000313" key="2">
    <source>
        <dbReference type="EMBL" id="PSN59365.1"/>
    </source>
</evidence>
<sequence>MAFVVGLDIGHTDGWSAPDYEKPTSRGFISDLSCMDDLVSPGLSQPFCASPFRPPFTSTRESGVGNGPDQQARSQCLDVSESHAEPLHLPTETPSTNLAGFWAEGRGQADGRDFASMVSALGLGTRGHASGRATSASEPMQRRNSKVDCRCREMTTSLFEELCAESASSHQKSLDALLGHFRGAMSHATTMLDCHVCRPQVESNMLLAMAGHYMGTMLERIVMGYMRLRSETDGPEDMVEGSGGDMWFSTYRIDNKSERMQVLGCLVWVQMLEFSRLLERLKTRAGPRNGPGMLLGEADKKVGAIRTALLSCRSTSSQTRV</sequence>
<dbReference type="OrthoDB" id="4356994at2759"/>
<dbReference type="AlphaFoldDB" id="A0A2T2N1N7"/>
<organism evidence="2 3">
    <name type="scientific">Corynespora cassiicola Philippines</name>
    <dbReference type="NCBI Taxonomy" id="1448308"/>
    <lineage>
        <taxon>Eukaryota</taxon>
        <taxon>Fungi</taxon>
        <taxon>Dikarya</taxon>
        <taxon>Ascomycota</taxon>
        <taxon>Pezizomycotina</taxon>
        <taxon>Dothideomycetes</taxon>
        <taxon>Pleosporomycetidae</taxon>
        <taxon>Pleosporales</taxon>
        <taxon>Corynesporascaceae</taxon>
        <taxon>Corynespora</taxon>
    </lineage>
</organism>
<dbReference type="STRING" id="1448308.A0A2T2N1N7"/>
<feature type="region of interest" description="Disordered" evidence="1">
    <location>
        <begin position="54"/>
        <end position="75"/>
    </location>
</feature>